<protein>
    <submittedName>
        <fullName evidence="1">Uncharacterized protein</fullName>
    </submittedName>
</protein>
<organism evidence="1 2">
    <name type="scientific">Plenodomus tracheiphilus IPT5</name>
    <dbReference type="NCBI Taxonomy" id="1408161"/>
    <lineage>
        <taxon>Eukaryota</taxon>
        <taxon>Fungi</taxon>
        <taxon>Dikarya</taxon>
        <taxon>Ascomycota</taxon>
        <taxon>Pezizomycotina</taxon>
        <taxon>Dothideomycetes</taxon>
        <taxon>Pleosporomycetidae</taxon>
        <taxon>Pleosporales</taxon>
        <taxon>Pleosporineae</taxon>
        <taxon>Leptosphaeriaceae</taxon>
        <taxon>Plenodomus</taxon>
    </lineage>
</organism>
<dbReference type="EMBL" id="MU006313">
    <property type="protein sequence ID" value="KAF2849215.1"/>
    <property type="molecule type" value="Genomic_DNA"/>
</dbReference>
<gene>
    <name evidence="1" type="ORF">T440DRAFT_140416</name>
</gene>
<reference evidence="1" key="1">
    <citation type="submission" date="2020-01" db="EMBL/GenBank/DDBJ databases">
        <authorList>
            <consortium name="DOE Joint Genome Institute"/>
            <person name="Haridas S."/>
            <person name="Albert R."/>
            <person name="Binder M."/>
            <person name="Bloem J."/>
            <person name="Labutti K."/>
            <person name="Salamov A."/>
            <person name="Andreopoulos B."/>
            <person name="Baker S.E."/>
            <person name="Barry K."/>
            <person name="Bills G."/>
            <person name="Bluhm B.H."/>
            <person name="Cannon C."/>
            <person name="Castanera R."/>
            <person name="Culley D.E."/>
            <person name="Daum C."/>
            <person name="Ezra D."/>
            <person name="Gonzalez J.B."/>
            <person name="Henrissat B."/>
            <person name="Kuo A."/>
            <person name="Liang C."/>
            <person name="Lipzen A."/>
            <person name="Lutzoni F."/>
            <person name="Magnuson J."/>
            <person name="Mondo S."/>
            <person name="Nolan M."/>
            <person name="Ohm R."/>
            <person name="Pangilinan J."/>
            <person name="Park H.-J."/>
            <person name="Ramirez L."/>
            <person name="Alfaro M."/>
            <person name="Sun H."/>
            <person name="Tritt A."/>
            <person name="Yoshinaga Y."/>
            <person name="Zwiers L.-H."/>
            <person name="Turgeon B.G."/>
            <person name="Goodwin S.B."/>
            <person name="Spatafora J.W."/>
            <person name="Crous P.W."/>
            <person name="Grigoriev I.V."/>
        </authorList>
    </citation>
    <scope>NUCLEOTIDE SEQUENCE</scope>
    <source>
        <strain evidence="1">IPT5</strain>
    </source>
</reference>
<dbReference type="Proteomes" id="UP000799423">
    <property type="component" value="Unassembled WGS sequence"/>
</dbReference>
<sequence>MVSKQVVKLLANHVALQHLLCVRAVVHCLYTGHVCTMRGRAEKRTVIMVASRLSTCPIPWIIYRALWTPMPYLHTIHSPFTSYITLSQPKGKLLLCRTRG</sequence>
<name>A0A6A7B450_9PLEO</name>
<evidence type="ECO:0000313" key="2">
    <source>
        <dbReference type="Proteomes" id="UP000799423"/>
    </source>
</evidence>
<evidence type="ECO:0000313" key="1">
    <source>
        <dbReference type="EMBL" id="KAF2849215.1"/>
    </source>
</evidence>
<accession>A0A6A7B450</accession>
<dbReference type="AlphaFoldDB" id="A0A6A7B450"/>
<proteinExistence type="predicted"/>
<keyword evidence="2" id="KW-1185">Reference proteome</keyword>